<dbReference type="EMBL" id="FZOR01000039">
    <property type="protein sequence ID" value="SNT52838.1"/>
    <property type="molecule type" value="Genomic_DNA"/>
</dbReference>
<sequence>MKSALEDRTGVLDEELLTQVQGRLAQYLGLLG</sequence>
<organism evidence="1 2">
    <name type="scientific">Actinomadura meyerae</name>
    <dbReference type="NCBI Taxonomy" id="240840"/>
    <lineage>
        <taxon>Bacteria</taxon>
        <taxon>Bacillati</taxon>
        <taxon>Actinomycetota</taxon>
        <taxon>Actinomycetes</taxon>
        <taxon>Streptosporangiales</taxon>
        <taxon>Thermomonosporaceae</taxon>
        <taxon>Actinomadura</taxon>
    </lineage>
</organism>
<evidence type="ECO:0000313" key="1">
    <source>
        <dbReference type="EMBL" id="SNT52838.1"/>
    </source>
</evidence>
<dbReference type="Proteomes" id="UP000198318">
    <property type="component" value="Unassembled WGS sequence"/>
</dbReference>
<name>A0A239NEW1_9ACTN</name>
<accession>A0A239NEW1</accession>
<gene>
    <name evidence="1" type="ORF">SAMN05443665_103957</name>
</gene>
<keyword evidence="2" id="KW-1185">Reference proteome</keyword>
<protein>
    <submittedName>
        <fullName evidence="1">Uncharacterized protein</fullName>
    </submittedName>
</protein>
<reference evidence="1 2" key="1">
    <citation type="submission" date="2017-06" db="EMBL/GenBank/DDBJ databases">
        <authorList>
            <person name="Kim H.J."/>
            <person name="Triplett B.A."/>
        </authorList>
    </citation>
    <scope>NUCLEOTIDE SEQUENCE [LARGE SCALE GENOMIC DNA]</scope>
    <source>
        <strain evidence="1 2">DSM 44715</strain>
    </source>
</reference>
<dbReference type="AlphaFoldDB" id="A0A239NEW1"/>
<evidence type="ECO:0000313" key="2">
    <source>
        <dbReference type="Proteomes" id="UP000198318"/>
    </source>
</evidence>
<proteinExistence type="predicted"/>